<gene>
    <name evidence="1" type="ORF">LCGC14_2118270</name>
</gene>
<name>A0A0F9E509_9ZZZZ</name>
<feature type="non-terminal residue" evidence="1">
    <location>
        <position position="1"/>
    </location>
</feature>
<dbReference type="AlphaFoldDB" id="A0A0F9E509"/>
<comment type="caution">
    <text evidence="1">The sequence shown here is derived from an EMBL/GenBank/DDBJ whole genome shotgun (WGS) entry which is preliminary data.</text>
</comment>
<proteinExistence type="predicted"/>
<protein>
    <submittedName>
        <fullName evidence="1">Uncharacterized protein</fullName>
    </submittedName>
</protein>
<evidence type="ECO:0000313" key="1">
    <source>
        <dbReference type="EMBL" id="KKL69104.1"/>
    </source>
</evidence>
<dbReference type="EMBL" id="LAZR01026321">
    <property type="protein sequence ID" value="KKL69104.1"/>
    <property type="molecule type" value="Genomic_DNA"/>
</dbReference>
<organism evidence="1">
    <name type="scientific">marine sediment metagenome</name>
    <dbReference type="NCBI Taxonomy" id="412755"/>
    <lineage>
        <taxon>unclassified sequences</taxon>
        <taxon>metagenomes</taxon>
        <taxon>ecological metagenomes</taxon>
    </lineage>
</organism>
<accession>A0A0F9E509</accession>
<sequence length="61" mass="6493">TGVLGSVVSIAGLSARLEHLVLGANDAGKSEEEVIVDIVKDLINYGVITGIMIMDNNWRPE</sequence>
<reference evidence="1" key="1">
    <citation type="journal article" date="2015" name="Nature">
        <title>Complex archaea that bridge the gap between prokaryotes and eukaryotes.</title>
        <authorList>
            <person name="Spang A."/>
            <person name="Saw J.H."/>
            <person name="Jorgensen S.L."/>
            <person name="Zaremba-Niedzwiedzka K."/>
            <person name="Martijn J."/>
            <person name="Lind A.E."/>
            <person name="van Eijk R."/>
            <person name="Schleper C."/>
            <person name="Guy L."/>
            <person name="Ettema T.J."/>
        </authorList>
    </citation>
    <scope>NUCLEOTIDE SEQUENCE</scope>
</reference>